<evidence type="ECO:0000313" key="2">
    <source>
        <dbReference type="Proteomes" id="UP000247417"/>
    </source>
</evidence>
<gene>
    <name evidence="1" type="ORF">CFR80_15175</name>
</gene>
<name>A0A318R199_9PROT</name>
<proteinExistence type="predicted"/>
<evidence type="ECO:0000313" key="1">
    <source>
        <dbReference type="EMBL" id="PYD79383.1"/>
    </source>
</evidence>
<dbReference type="EMBL" id="NKTX01000072">
    <property type="protein sequence ID" value="PYD79383.1"/>
    <property type="molecule type" value="Genomic_DNA"/>
</dbReference>
<dbReference type="OrthoDB" id="7278345at2"/>
<protein>
    <submittedName>
        <fullName evidence="1">Uncharacterized protein</fullName>
    </submittedName>
</protein>
<comment type="caution">
    <text evidence="1">The sequence shown here is derived from an EMBL/GenBank/DDBJ whole genome shotgun (WGS) entry which is preliminary data.</text>
</comment>
<accession>A0A318R199</accession>
<dbReference type="Proteomes" id="UP000247417">
    <property type="component" value="Unassembled WGS sequence"/>
</dbReference>
<sequence>MTQGIRDPIKHRRYAAKRKAELTARGYRYQTLALAEDVVNCLEQIKENRGFTNKADAVNWIIRQAMHSNILKDQAVKQA</sequence>
<organism evidence="1 2">
    <name type="scientific">Komagataeibacter oboediens</name>
    <dbReference type="NCBI Taxonomy" id="65958"/>
    <lineage>
        <taxon>Bacteria</taxon>
        <taxon>Pseudomonadati</taxon>
        <taxon>Pseudomonadota</taxon>
        <taxon>Alphaproteobacteria</taxon>
        <taxon>Acetobacterales</taxon>
        <taxon>Acetobacteraceae</taxon>
        <taxon>Komagataeibacter</taxon>
    </lineage>
</organism>
<dbReference type="RefSeq" id="WP_110507638.1">
    <property type="nucleotide sequence ID" value="NZ_NKTX01000072.1"/>
</dbReference>
<dbReference type="AlphaFoldDB" id="A0A318R199"/>
<reference evidence="1 2" key="1">
    <citation type="submission" date="2017-07" db="EMBL/GenBank/DDBJ databases">
        <title>A draft genome sequence of Komagataeibacter oboediens LMG 18849.</title>
        <authorList>
            <person name="Skraban J."/>
            <person name="Cleenwerck I."/>
            <person name="Vandamme P."/>
            <person name="Trcek J."/>
        </authorList>
    </citation>
    <scope>NUCLEOTIDE SEQUENCE [LARGE SCALE GENOMIC DNA]</scope>
    <source>
        <strain evidence="1 2">LMG 18849</strain>
    </source>
</reference>